<evidence type="ECO:0000313" key="1">
    <source>
        <dbReference type="EMBL" id="CAD8056570.1"/>
    </source>
</evidence>
<evidence type="ECO:0000313" key="2">
    <source>
        <dbReference type="Proteomes" id="UP000692954"/>
    </source>
</evidence>
<protein>
    <submittedName>
        <fullName evidence="1">Uncharacterized protein</fullName>
    </submittedName>
</protein>
<accession>A0A8S1KMK3</accession>
<dbReference type="EMBL" id="CAJJDN010000010">
    <property type="protein sequence ID" value="CAD8056570.1"/>
    <property type="molecule type" value="Genomic_DNA"/>
</dbReference>
<comment type="caution">
    <text evidence="1">The sequence shown here is derived from an EMBL/GenBank/DDBJ whole genome shotgun (WGS) entry which is preliminary data.</text>
</comment>
<sequence length="70" mass="8583">MMKIIKIFTDFKWILKQNVRNLYISMKQMEINIVIMNITLLKQILSQDWKEIQIEDENDMALPNQKFFDF</sequence>
<keyword evidence="2" id="KW-1185">Reference proteome</keyword>
<name>A0A8S1KMK3_9CILI</name>
<gene>
    <name evidence="1" type="ORF">PSON_ATCC_30995.1.T0100305</name>
</gene>
<proteinExistence type="predicted"/>
<organism evidence="1 2">
    <name type="scientific">Paramecium sonneborni</name>
    <dbReference type="NCBI Taxonomy" id="65129"/>
    <lineage>
        <taxon>Eukaryota</taxon>
        <taxon>Sar</taxon>
        <taxon>Alveolata</taxon>
        <taxon>Ciliophora</taxon>
        <taxon>Intramacronucleata</taxon>
        <taxon>Oligohymenophorea</taxon>
        <taxon>Peniculida</taxon>
        <taxon>Parameciidae</taxon>
        <taxon>Paramecium</taxon>
    </lineage>
</organism>
<dbReference type="Proteomes" id="UP000692954">
    <property type="component" value="Unassembled WGS sequence"/>
</dbReference>
<reference evidence="1" key="1">
    <citation type="submission" date="2021-01" db="EMBL/GenBank/DDBJ databases">
        <authorList>
            <consortium name="Genoscope - CEA"/>
            <person name="William W."/>
        </authorList>
    </citation>
    <scope>NUCLEOTIDE SEQUENCE</scope>
</reference>
<dbReference type="AlphaFoldDB" id="A0A8S1KMK3"/>